<keyword evidence="2" id="KW-1185">Reference proteome</keyword>
<sequence length="116" mass="13177">MEYIRPNLVAKVTKELLCSYRNPMDVAYALNECLTSEGTVIVRTTMKLKLHDSIPHGVVYCVYYADNGEDEVGRFIKRALAASDKIIKDNNIKMTILNRDKMVMEVLEVKRCGSFG</sequence>
<gene>
    <name evidence="1" type="ORF">EVAR_34294_1</name>
</gene>
<dbReference type="AlphaFoldDB" id="A0A4C1VW32"/>
<accession>A0A4C1VW32</accession>
<protein>
    <submittedName>
        <fullName evidence="1">Uncharacterized protein</fullName>
    </submittedName>
</protein>
<dbReference type="OrthoDB" id="9995375at2759"/>
<evidence type="ECO:0000313" key="2">
    <source>
        <dbReference type="Proteomes" id="UP000299102"/>
    </source>
</evidence>
<proteinExistence type="predicted"/>
<organism evidence="1 2">
    <name type="scientific">Eumeta variegata</name>
    <name type="common">Bagworm moth</name>
    <name type="synonym">Eumeta japonica</name>
    <dbReference type="NCBI Taxonomy" id="151549"/>
    <lineage>
        <taxon>Eukaryota</taxon>
        <taxon>Metazoa</taxon>
        <taxon>Ecdysozoa</taxon>
        <taxon>Arthropoda</taxon>
        <taxon>Hexapoda</taxon>
        <taxon>Insecta</taxon>
        <taxon>Pterygota</taxon>
        <taxon>Neoptera</taxon>
        <taxon>Endopterygota</taxon>
        <taxon>Lepidoptera</taxon>
        <taxon>Glossata</taxon>
        <taxon>Ditrysia</taxon>
        <taxon>Tineoidea</taxon>
        <taxon>Psychidae</taxon>
        <taxon>Oiketicinae</taxon>
        <taxon>Eumeta</taxon>
    </lineage>
</organism>
<reference evidence="1 2" key="1">
    <citation type="journal article" date="2019" name="Commun. Biol.">
        <title>The bagworm genome reveals a unique fibroin gene that provides high tensile strength.</title>
        <authorList>
            <person name="Kono N."/>
            <person name="Nakamura H."/>
            <person name="Ohtoshi R."/>
            <person name="Tomita M."/>
            <person name="Numata K."/>
            <person name="Arakawa K."/>
        </authorList>
    </citation>
    <scope>NUCLEOTIDE SEQUENCE [LARGE SCALE GENOMIC DNA]</scope>
</reference>
<dbReference type="Proteomes" id="UP000299102">
    <property type="component" value="Unassembled WGS sequence"/>
</dbReference>
<name>A0A4C1VW32_EUMVA</name>
<dbReference type="EMBL" id="BGZK01000434">
    <property type="protein sequence ID" value="GBP43378.1"/>
    <property type="molecule type" value="Genomic_DNA"/>
</dbReference>
<comment type="caution">
    <text evidence="1">The sequence shown here is derived from an EMBL/GenBank/DDBJ whole genome shotgun (WGS) entry which is preliminary data.</text>
</comment>
<evidence type="ECO:0000313" key="1">
    <source>
        <dbReference type="EMBL" id="GBP43378.1"/>
    </source>
</evidence>